<keyword evidence="7" id="KW-1185">Reference proteome</keyword>
<dbReference type="GO" id="GO:0008654">
    <property type="term" value="P:phospholipid biosynthetic process"/>
    <property type="evidence" value="ECO:0007669"/>
    <property type="project" value="InterPro"/>
</dbReference>
<evidence type="ECO:0000256" key="3">
    <source>
        <dbReference type="ARBA" id="ARBA00023239"/>
    </source>
</evidence>
<organism evidence="6 7">
    <name type="scientific">Streptomyces roseochromogenus subsp. oscitans DS 12.976</name>
    <dbReference type="NCBI Taxonomy" id="1352936"/>
    <lineage>
        <taxon>Bacteria</taxon>
        <taxon>Bacillati</taxon>
        <taxon>Actinomycetota</taxon>
        <taxon>Actinomycetes</taxon>
        <taxon>Kitasatosporales</taxon>
        <taxon>Streptomycetaceae</taxon>
        <taxon>Streptomyces</taxon>
    </lineage>
</organism>
<dbReference type="AlphaFoldDB" id="V6KXN7"/>
<evidence type="ECO:0000256" key="2">
    <source>
        <dbReference type="ARBA" id="ARBA00023145"/>
    </source>
</evidence>
<keyword evidence="2" id="KW-0865">Zymogen</keyword>
<protein>
    <submittedName>
        <fullName evidence="6">Uncharacterized protein</fullName>
    </submittedName>
</protein>
<dbReference type="PANTHER" id="PTHR10067:SF17">
    <property type="entry name" value="PHOSPHATIDYLSERINE DECARBOXYLASE PROENZYME 2"/>
    <property type="match status" value="1"/>
</dbReference>
<keyword evidence="1" id="KW-0210">Decarboxylase</keyword>
<feature type="region of interest" description="Disordered" evidence="5">
    <location>
        <begin position="93"/>
        <end position="122"/>
    </location>
</feature>
<name>V6KXN7_STRRC</name>
<proteinExistence type="predicted"/>
<evidence type="ECO:0000313" key="6">
    <source>
        <dbReference type="EMBL" id="EST33739.1"/>
    </source>
</evidence>
<gene>
    <name evidence="6" type="ORF">M878_11880</name>
</gene>
<dbReference type="PANTHER" id="PTHR10067">
    <property type="entry name" value="PHOSPHATIDYLSERINE DECARBOXYLASE"/>
    <property type="match status" value="1"/>
</dbReference>
<dbReference type="GO" id="GO:0004609">
    <property type="term" value="F:phosphatidylserine decarboxylase activity"/>
    <property type="evidence" value="ECO:0007669"/>
    <property type="project" value="InterPro"/>
</dbReference>
<keyword evidence="3" id="KW-0456">Lyase</keyword>
<dbReference type="HOGENOM" id="CLU_2025492_0_0_11"/>
<evidence type="ECO:0000256" key="4">
    <source>
        <dbReference type="ARBA" id="ARBA00023317"/>
    </source>
</evidence>
<reference evidence="6 7" key="1">
    <citation type="journal article" date="2014" name="Genome Announc.">
        <title>Draft Genome Sequence of Streptomyces roseochromogenes subsp. oscitans DS 12.976, Producer of the Aminocoumarin Antibiotic Clorobiocin.</title>
        <authorList>
            <person name="Ruckert C."/>
            <person name="Kalinowski J."/>
            <person name="Heide L."/>
            <person name="Apel A.K."/>
        </authorList>
    </citation>
    <scope>NUCLEOTIDE SEQUENCE [LARGE SCALE GENOMIC DNA]</scope>
    <source>
        <strain evidence="6 7">DS 12.976</strain>
    </source>
</reference>
<keyword evidence="4" id="KW-0670">Pyruvate</keyword>
<accession>V6KXN7</accession>
<sequence>MDEYKIEDWQTFNEFFVREIKEDRRPVDAKDEIDVVVAPADCVINMIVDDLTATTQIPVKTVSMNINQLLANSEYRQVHRRYGGVVHPDARPIPLVPRADRGRGGGGLRGRRRRVLRVPEPP</sequence>
<evidence type="ECO:0000313" key="7">
    <source>
        <dbReference type="Proteomes" id="UP000017984"/>
    </source>
</evidence>
<comment type="caution">
    <text evidence="6">The sequence shown here is derived from an EMBL/GenBank/DDBJ whole genome shotgun (WGS) entry which is preliminary data.</text>
</comment>
<evidence type="ECO:0000256" key="5">
    <source>
        <dbReference type="SAM" id="MobiDB-lite"/>
    </source>
</evidence>
<evidence type="ECO:0000256" key="1">
    <source>
        <dbReference type="ARBA" id="ARBA00022793"/>
    </source>
</evidence>
<dbReference type="STRING" id="1352936.M878_11880"/>
<dbReference type="Pfam" id="PF02666">
    <property type="entry name" value="PS_Dcarbxylase"/>
    <property type="match status" value="1"/>
</dbReference>
<dbReference type="Proteomes" id="UP000017984">
    <property type="component" value="Chromosome"/>
</dbReference>
<dbReference type="EMBL" id="AWQX01000097">
    <property type="protein sequence ID" value="EST33739.1"/>
    <property type="molecule type" value="Genomic_DNA"/>
</dbReference>
<dbReference type="InterPro" id="IPR003817">
    <property type="entry name" value="PS_Dcarbxylase"/>
</dbReference>